<dbReference type="GO" id="GO:0061630">
    <property type="term" value="F:ubiquitin protein ligase activity"/>
    <property type="evidence" value="ECO:0007669"/>
    <property type="project" value="UniProtKB-EC"/>
</dbReference>
<keyword evidence="7" id="KW-0862">Zinc</keyword>
<dbReference type="OrthoDB" id="8062037at2759"/>
<keyword evidence="3" id="KW-0808">Transferase</keyword>
<accession>A0A5A7QW45</accession>
<evidence type="ECO:0000256" key="4">
    <source>
        <dbReference type="ARBA" id="ARBA00022723"/>
    </source>
</evidence>
<proteinExistence type="predicted"/>
<evidence type="ECO:0000313" key="11">
    <source>
        <dbReference type="Proteomes" id="UP000325081"/>
    </source>
</evidence>
<evidence type="ECO:0000256" key="8">
    <source>
        <dbReference type="PROSITE-ProRule" id="PRU00175"/>
    </source>
</evidence>
<keyword evidence="4" id="KW-0479">Metal-binding</keyword>
<dbReference type="Gene3D" id="3.30.40.10">
    <property type="entry name" value="Zinc/RING finger domain, C3HC4 (zinc finger)"/>
    <property type="match status" value="1"/>
</dbReference>
<dbReference type="GO" id="GO:0008270">
    <property type="term" value="F:zinc ion binding"/>
    <property type="evidence" value="ECO:0007669"/>
    <property type="project" value="UniProtKB-KW"/>
</dbReference>
<dbReference type="InterPro" id="IPR013083">
    <property type="entry name" value="Znf_RING/FYVE/PHD"/>
</dbReference>
<evidence type="ECO:0000313" key="10">
    <source>
        <dbReference type="EMBL" id="GER49484.1"/>
    </source>
</evidence>
<dbReference type="EC" id="2.3.2.27" evidence="2"/>
<gene>
    <name evidence="10" type="ORF">STAS_26731</name>
</gene>
<dbReference type="PANTHER" id="PTHR15710">
    <property type="entry name" value="E3 UBIQUITIN-PROTEIN LIGASE PRAJA"/>
    <property type="match status" value="1"/>
</dbReference>
<dbReference type="SMART" id="SM00184">
    <property type="entry name" value="RING"/>
    <property type="match status" value="1"/>
</dbReference>
<dbReference type="InterPro" id="IPR001841">
    <property type="entry name" value="Znf_RING"/>
</dbReference>
<protein>
    <recommendedName>
        <fullName evidence="2">RING-type E3 ubiquitin transferase</fullName>
        <ecNumber evidence="2">2.3.2.27</ecNumber>
    </recommendedName>
</protein>
<dbReference type="EMBL" id="BKCP01008626">
    <property type="protein sequence ID" value="GER49484.1"/>
    <property type="molecule type" value="Genomic_DNA"/>
</dbReference>
<evidence type="ECO:0000256" key="2">
    <source>
        <dbReference type="ARBA" id="ARBA00012483"/>
    </source>
</evidence>
<dbReference type="PANTHER" id="PTHR15710:SF132">
    <property type="entry name" value="E3 UBIQUITIN-PROTEIN LIGASE MPSR1"/>
    <property type="match status" value="1"/>
</dbReference>
<comment type="caution">
    <text evidence="10">The sequence shown here is derived from an EMBL/GenBank/DDBJ whole genome shotgun (WGS) entry which is preliminary data.</text>
</comment>
<keyword evidence="6" id="KW-0833">Ubl conjugation pathway</keyword>
<sequence>MLPDVSTNFSLATAFFLKNPTFLQSLLHRKKKKRIPILSAFFQLPKTQFLRKILLLNSNKMASETDFSSEPLPTFIEHLAANRHRDISFILPLILGLTSPSPPHETQDEAGPRQPRGRFILVSPFATEINGGKNGRPPASKASIDALESLEIENDDEPCVVCLEDWEIGEKAKKMPCGHRFHGKCVERWLNIHGSCPVCRYDMPVEEDEDGDKRGIWVGFGFGWVDSSVRNWSSRFRDSDQEMQQG</sequence>
<organism evidence="10 11">
    <name type="scientific">Striga asiatica</name>
    <name type="common">Asiatic witchweed</name>
    <name type="synonym">Buchnera asiatica</name>
    <dbReference type="NCBI Taxonomy" id="4170"/>
    <lineage>
        <taxon>Eukaryota</taxon>
        <taxon>Viridiplantae</taxon>
        <taxon>Streptophyta</taxon>
        <taxon>Embryophyta</taxon>
        <taxon>Tracheophyta</taxon>
        <taxon>Spermatophyta</taxon>
        <taxon>Magnoliopsida</taxon>
        <taxon>eudicotyledons</taxon>
        <taxon>Gunneridae</taxon>
        <taxon>Pentapetalae</taxon>
        <taxon>asterids</taxon>
        <taxon>lamiids</taxon>
        <taxon>Lamiales</taxon>
        <taxon>Orobanchaceae</taxon>
        <taxon>Buchnereae</taxon>
        <taxon>Striga</taxon>
    </lineage>
</organism>
<dbReference type="Proteomes" id="UP000325081">
    <property type="component" value="Unassembled WGS sequence"/>
</dbReference>
<feature type="domain" description="RING-type" evidence="9">
    <location>
        <begin position="159"/>
        <end position="200"/>
    </location>
</feature>
<dbReference type="FunFam" id="3.30.40.10:FF:000127">
    <property type="entry name" value="E3 ubiquitin-protein ligase RNF181"/>
    <property type="match status" value="1"/>
</dbReference>
<evidence type="ECO:0000259" key="9">
    <source>
        <dbReference type="PROSITE" id="PS50089"/>
    </source>
</evidence>
<evidence type="ECO:0000256" key="5">
    <source>
        <dbReference type="ARBA" id="ARBA00022771"/>
    </source>
</evidence>
<dbReference type="AlphaFoldDB" id="A0A5A7QW45"/>
<reference evidence="11" key="1">
    <citation type="journal article" date="2019" name="Curr. Biol.">
        <title>Genome Sequence of Striga asiatica Provides Insight into the Evolution of Plant Parasitism.</title>
        <authorList>
            <person name="Yoshida S."/>
            <person name="Kim S."/>
            <person name="Wafula E.K."/>
            <person name="Tanskanen J."/>
            <person name="Kim Y.M."/>
            <person name="Honaas L."/>
            <person name="Yang Z."/>
            <person name="Spallek T."/>
            <person name="Conn C.E."/>
            <person name="Ichihashi Y."/>
            <person name="Cheong K."/>
            <person name="Cui S."/>
            <person name="Der J.P."/>
            <person name="Gundlach H."/>
            <person name="Jiao Y."/>
            <person name="Hori C."/>
            <person name="Ishida J.K."/>
            <person name="Kasahara H."/>
            <person name="Kiba T."/>
            <person name="Kim M.S."/>
            <person name="Koo N."/>
            <person name="Laohavisit A."/>
            <person name="Lee Y.H."/>
            <person name="Lumba S."/>
            <person name="McCourt P."/>
            <person name="Mortimer J.C."/>
            <person name="Mutuku J.M."/>
            <person name="Nomura T."/>
            <person name="Sasaki-Sekimoto Y."/>
            <person name="Seto Y."/>
            <person name="Wang Y."/>
            <person name="Wakatake T."/>
            <person name="Sakakibara H."/>
            <person name="Demura T."/>
            <person name="Yamaguchi S."/>
            <person name="Yoneyama K."/>
            <person name="Manabe R.I."/>
            <person name="Nelson D.C."/>
            <person name="Schulman A.H."/>
            <person name="Timko M.P."/>
            <person name="dePamphilis C.W."/>
            <person name="Choi D."/>
            <person name="Shirasu K."/>
        </authorList>
    </citation>
    <scope>NUCLEOTIDE SEQUENCE [LARGE SCALE GENOMIC DNA]</scope>
    <source>
        <strain evidence="11">cv. UVA1</strain>
    </source>
</reference>
<keyword evidence="5 8" id="KW-0863">Zinc-finger</keyword>
<comment type="catalytic activity">
    <reaction evidence="1">
        <text>S-ubiquitinyl-[E2 ubiquitin-conjugating enzyme]-L-cysteine + [acceptor protein]-L-lysine = [E2 ubiquitin-conjugating enzyme]-L-cysteine + N(6)-ubiquitinyl-[acceptor protein]-L-lysine.</text>
        <dbReference type="EC" id="2.3.2.27"/>
    </reaction>
</comment>
<evidence type="ECO:0000256" key="6">
    <source>
        <dbReference type="ARBA" id="ARBA00022786"/>
    </source>
</evidence>
<evidence type="ECO:0000256" key="7">
    <source>
        <dbReference type="ARBA" id="ARBA00022833"/>
    </source>
</evidence>
<evidence type="ECO:0000256" key="1">
    <source>
        <dbReference type="ARBA" id="ARBA00000900"/>
    </source>
</evidence>
<dbReference type="PROSITE" id="PS50089">
    <property type="entry name" value="ZF_RING_2"/>
    <property type="match status" value="1"/>
</dbReference>
<dbReference type="SUPFAM" id="SSF57850">
    <property type="entry name" value="RING/U-box"/>
    <property type="match status" value="1"/>
</dbReference>
<dbReference type="Pfam" id="PF13639">
    <property type="entry name" value="zf-RING_2"/>
    <property type="match status" value="1"/>
</dbReference>
<keyword evidence="11" id="KW-1185">Reference proteome</keyword>
<name>A0A5A7QW45_STRAF</name>
<dbReference type="GO" id="GO:0005737">
    <property type="term" value="C:cytoplasm"/>
    <property type="evidence" value="ECO:0007669"/>
    <property type="project" value="TreeGrafter"/>
</dbReference>
<evidence type="ECO:0000256" key="3">
    <source>
        <dbReference type="ARBA" id="ARBA00022679"/>
    </source>
</evidence>
<dbReference type="GO" id="GO:0016567">
    <property type="term" value="P:protein ubiquitination"/>
    <property type="evidence" value="ECO:0007669"/>
    <property type="project" value="TreeGrafter"/>
</dbReference>